<dbReference type="GO" id="GO:0005634">
    <property type="term" value="C:nucleus"/>
    <property type="evidence" value="ECO:0007669"/>
    <property type="project" value="UniProtKB-SubCell"/>
</dbReference>
<dbReference type="InterPro" id="IPR050987">
    <property type="entry name" value="AtrR-like"/>
</dbReference>
<accession>A0A9P8HCF4</accession>
<organism evidence="6 7">
    <name type="scientific">Trichoderma semiorbis</name>
    <dbReference type="NCBI Taxonomy" id="1491008"/>
    <lineage>
        <taxon>Eukaryota</taxon>
        <taxon>Fungi</taxon>
        <taxon>Dikarya</taxon>
        <taxon>Ascomycota</taxon>
        <taxon>Pezizomycotina</taxon>
        <taxon>Sordariomycetes</taxon>
        <taxon>Hypocreomycetidae</taxon>
        <taxon>Hypocreales</taxon>
        <taxon>Hypocreaceae</taxon>
        <taxon>Trichoderma</taxon>
    </lineage>
</organism>
<dbReference type="CDD" id="cd12148">
    <property type="entry name" value="fungal_TF_MHR"/>
    <property type="match status" value="1"/>
</dbReference>
<dbReference type="CDD" id="cd00067">
    <property type="entry name" value="GAL4"/>
    <property type="match status" value="1"/>
</dbReference>
<dbReference type="GO" id="GO:0008270">
    <property type="term" value="F:zinc ion binding"/>
    <property type="evidence" value="ECO:0007669"/>
    <property type="project" value="InterPro"/>
</dbReference>
<keyword evidence="2" id="KW-0479">Metal-binding</keyword>
<dbReference type="Pfam" id="PF04082">
    <property type="entry name" value="Fungal_trans"/>
    <property type="match status" value="1"/>
</dbReference>
<feature type="domain" description="Zn(2)-C6 fungal-type" evidence="5">
    <location>
        <begin position="23"/>
        <end position="52"/>
    </location>
</feature>
<gene>
    <name evidence="6" type="ORF">TsFJ059_005852</name>
</gene>
<dbReference type="PANTHER" id="PTHR46910:SF3">
    <property type="entry name" value="HALOTOLERANCE PROTEIN 9-RELATED"/>
    <property type="match status" value="1"/>
</dbReference>
<keyword evidence="4" id="KW-0539">Nucleus</keyword>
<evidence type="ECO:0000259" key="5">
    <source>
        <dbReference type="PROSITE" id="PS50048"/>
    </source>
</evidence>
<comment type="subcellular location">
    <subcellularLocation>
        <location evidence="1">Nucleus</location>
    </subcellularLocation>
</comment>
<evidence type="ECO:0000313" key="7">
    <source>
        <dbReference type="Proteomes" id="UP000826573"/>
    </source>
</evidence>
<dbReference type="InterPro" id="IPR001138">
    <property type="entry name" value="Zn2Cys6_DnaBD"/>
</dbReference>
<dbReference type="AlphaFoldDB" id="A0A9P8HCF4"/>
<keyword evidence="7" id="KW-1185">Reference proteome</keyword>
<proteinExistence type="predicted"/>
<reference evidence="6 7" key="1">
    <citation type="submission" date="2021-08" db="EMBL/GenBank/DDBJ databases">
        <title>The highly contiguous genome resource for Trichoderma semiorbis FJ059, a fungal antagonistic to plant pathogens.</title>
        <authorList>
            <person name="Liu T."/>
        </authorList>
    </citation>
    <scope>NUCLEOTIDE SEQUENCE [LARGE SCALE GENOMIC DNA]</scope>
    <source>
        <strain evidence="6 7">FJ059</strain>
    </source>
</reference>
<dbReference type="PANTHER" id="PTHR46910">
    <property type="entry name" value="TRANSCRIPTION FACTOR PDR1"/>
    <property type="match status" value="1"/>
</dbReference>
<protein>
    <recommendedName>
        <fullName evidence="5">Zn(2)-C6 fungal-type domain-containing protein</fullName>
    </recommendedName>
</protein>
<comment type="caution">
    <text evidence="6">The sequence shown here is derived from an EMBL/GenBank/DDBJ whole genome shotgun (WGS) entry which is preliminary data.</text>
</comment>
<dbReference type="EMBL" id="JAIMJC010000007">
    <property type="protein sequence ID" value="KAH0521922.1"/>
    <property type="molecule type" value="Genomic_DNA"/>
</dbReference>
<sequence>MVVADSSKGKPGESRRITRRRGACNRCRARKVRCDGKKLCSECERLGFDCKYVPTHQSRSSIDCHETLPETPILQQMESPFDNTPFSESGLSFLEPEYLGDIFAPCMVPYSTSHLEPAEFLDSNTTASNGMSDAIIPACHNLFDTKGQFAFNEHLFVDSKMPSTQLLSNSYTSPKLSRSATATPLGDQYMSEVNDTSPLQDGCIYKVKTRQNSLIKDTILESIEQHCNQRRLDKDDHLHHTLEKLMTQHVTTYPPETFGSLEANVDNLAIHRKFVFDCIDVCLSDRLGVSIFLDRASLESAVHDALSQLQCSTPTKALVHVVLALGTHFFHSEGRCERLPELQYNPLVHFNAALKLKEQLLNGNFSVQSLQALIAMTYFGLLIELREARNLLFNCIQYSQMMRLNRSSSINALCAISNDRTKVKKAFWFLYAMEQRFCLRTEAFPLLNDDFIDYEPPKQEGHSVSVDWLSIWCHHASLCAFILQEVYGQRALQSLGSSYIFDLEERLRKWMQRLPSELQLIDGQMVGLNMIKSQERRTKIHIFCLYYEILLAAYAKQTSAKSLTFTDLNMWPSCRDQQQTSAVKKLLEASHQFTVADVRLDMSFYQLIRVASCKLAVSTICDGNNSKDLSYLSMAVGFFGRMAIGDIDGPQEEVTEIVRIVHQLAKENHDTH</sequence>
<dbReference type="Pfam" id="PF00172">
    <property type="entry name" value="Zn_clus"/>
    <property type="match status" value="1"/>
</dbReference>
<evidence type="ECO:0000256" key="1">
    <source>
        <dbReference type="ARBA" id="ARBA00004123"/>
    </source>
</evidence>
<dbReference type="InterPro" id="IPR007219">
    <property type="entry name" value="XnlR_reg_dom"/>
</dbReference>
<name>A0A9P8HCF4_9HYPO</name>
<dbReference type="InterPro" id="IPR036864">
    <property type="entry name" value="Zn2-C6_fun-type_DNA-bd_sf"/>
</dbReference>
<dbReference type="GO" id="GO:0003677">
    <property type="term" value="F:DNA binding"/>
    <property type="evidence" value="ECO:0007669"/>
    <property type="project" value="UniProtKB-KW"/>
</dbReference>
<evidence type="ECO:0000256" key="4">
    <source>
        <dbReference type="ARBA" id="ARBA00023242"/>
    </source>
</evidence>
<dbReference type="Gene3D" id="4.10.240.10">
    <property type="entry name" value="Zn(2)-C6 fungal-type DNA-binding domain"/>
    <property type="match status" value="1"/>
</dbReference>
<dbReference type="SUPFAM" id="SSF57701">
    <property type="entry name" value="Zn2/Cys6 DNA-binding domain"/>
    <property type="match status" value="1"/>
</dbReference>
<evidence type="ECO:0000256" key="2">
    <source>
        <dbReference type="ARBA" id="ARBA00022723"/>
    </source>
</evidence>
<evidence type="ECO:0000313" key="6">
    <source>
        <dbReference type="EMBL" id="KAH0521922.1"/>
    </source>
</evidence>
<dbReference type="SMART" id="SM00066">
    <property type="entry name" value="GAL4"/>
    <property type="match status" value="1"/>
</dbReference>
<evidence type="ECO:0000256" key="3">
    <source>
        <dbReference type="ARBA" id="ARBA00023125"/>
    </source>
</evidence>
<dbReference type="Proteomes" id="UP000826573">
    <property type="component" value="Unassembled WGS sequence"/>
</dbReference>
<keyword evidence="3" id="KW-0238">DNA-binding</keyword>
<dbReference type="GO" id="GO:0006351">
    <property type="term" value="P:DNA-templated transcription"/>
    <property type="evidence" value="ECO:0007669"/>
    <property type="project" value="InterPro"/>
</dbReference>
<dbReference type="PROSITE" id="PS00463">
    <property type="entry name" value="ZN2_CY6_FUNGAL_1"/>
    <property type="match status" value="1"/>
</dbReference>
<dbReference type="GO" id="GO:0000981">
    <property type="term" value="F:DNA-binding transcription factor activity, RNA polymerase II-specific"/>
    <property type="evidence" value="ECO:0007669"/>
    <property type="project" value="InterPro"/>
</dbReference>
<dbReference type="PROSITE" id="PS50048">
    <property type="entry name" value="ZN2_CY6_FUNGAL_2"/>
    <property type="match status" value="1"/>
</dbReference>